<organism evidence="1 2">
    <name type="scientific">Citrobacter amalonaticus Y19</name>
    <dbReference type="NCBI Taxonomy" id="1261127"/>
    <lineage>
        <taxon>Bacteria</taxon>
        <taxon>Pseudomonadati</taxon>
        <taxon>Pseudomonadota</taxon>
        <taxon>Gammaproteobacteria</taxon>
        <taxon>Enterobacterales</taxon>
        <taxon>Enterobacteriaceae</taxon>
        <taxon>Citrobacter</taxon>
    </lineage>
</organism>
<dbReference type="AlphaFoldDB" id="A0A0F6RFR2"/>
<accession>A0A0F6RFR2</accession>
<gene>
    <name evidence="1" type="ORF">F384_12560</name>
</gene>
<dbReference type="Gene3D" id="2.40.128.380">
    <property type="entry name" value="T3SS negative regulator GrlR"/>
    <property type="match status" value="1"/>
</dbReference>
<reference evidence="1 2" key="1">
    <citation type="journal article" date="2013" name="Appl. Microbiol. Biotechnol.">
        <title>Glycerol assimilation and production of 1,3-propanediol by Citrobacter amalonaticus Y19.</title>
        <authorList>
            <person name="Ainala S.K."/>
            <person name="Ashok S."/>
            <person name="Ko Y."/>
            <person name="Park S."/>
        </authorList>
    </citation>
    <scope>NUCLEOTIDE SEQUENCE [LARGE SCALE GENOMIC DNA]</scope>
    <source>
        <strain evidence="1 2">Y19</strain>
    </source>
</reference>
<dbReference type="EMBL" id="CP011132">
    <property type="protein sequence ID" value="AKE59363.1"/>
    <property type="molecule type" value="Genomic_DNA"/>
</dbReference>
<protein>
    <recommendedName>
        <fullName evidence="3">Negative regulator GrlR</fullName>
    </recommendedName>
</protein>
<dbReference type="Proteomes" id="UP000034085">
    <property type="component" value="Chromosome"/>
</dbReference>
<evidence type="ECO:0008006" key="3">
    <source>
        <dbReference type="Google" id="ProtNLM"/>
    </source>
</evidence>
<evidence type="ECO:0000313" key="1">
    <source>
        <dbReference type="EMBL" id="AKE59363.1"/>
    </source>
</evidence>
<dbReference type="HOGENOM" id="CLU_150486_0_0_6"/>
<evidence type="ECO:0000313" key="2">
    <source>
        <dbReference type="Proteomes" id="UP000034085"/>
    </source>
</evidence>
<dbReference type="KEGG" id="cama:F384_12560"/>
<proteinExistence type="predicted"/>
<sequence>MLMAKHIGGVMKDGIYQISFNMGANDFGRGTIIACENMINGADSDFTYRGRVSEHKILLHIDQYQENMGQVTRPQISFHMNLTVEDTQGGYLFTGSSPLGGGSDDIHIRAFFICDLYSN</sequence>
<name>A0A0F6RFR2_CITAM</name>
<dbReference type="OrthoDB" id="7856226at2"/>
<dbReference type="InterPro" id="IPR043019">
    <property type="entry name" value="GrlR_sf"/>
</dbReference>